<accession>A0A6N2K4P0</accession>
<dbReference type="EMBL" id="CAADRP010000113">
    <property type="protein sequence ID" value="VFU23118.1"/>
    <property type="molecule type" value="Genomic_DNA"/>
</dbReference>
<proteinExistence type="predicted"/>
<gene>
    <name evidence="1" type="ORF">SVIM_LOCUS31109</name>
</gene>
<name>A0A6N2K4P0_SALVM</name>
<sequence>MLMYGYCKVDTLAYTFPSTIMYSCRHNQGQRQVFFSGSPQAGLLYQVAKESKKSEHMGP</sequence>
<evidence type="ECO:0000313" key="1">
    <source>
        <dbReference type="EMBL" id="VFU23118.1"/>
    </source>
</evidence>
<organism evidence="1">
    <name type="scientific">Salix viminalis</name>
    <name type="common">Common osier</name>
    <name type="synonym">Basket willow</name>
    <dbReference type="NCBI Taxonomy" id="40686"/>
    <lineage>
        <taxon>Eukaryota</taxon>
        <taxon>Viridiplantae</taxon>
        <taxon>Streptophyta</taxon>
        <taxon>Embryophyta</taxon>
        <taxon>Tracheophyta</taxon>
        <taxon>Spermatophyta</taxon>
        <taxon>Magnoliopsida</taxon>
        <taxon>eudicotyledons</taxon>
        <taxon>Gunneridae</taxon>
        <taxon>Pentapetalae</taxon>
        <taxon>rosids</taxon>
        <taxon>fabids</taxon>
        <taxon>Malpighiales</taxon>
        <taxon>Salicaceae</taxon>
        <taxon>Saliceae</taxon>
        <taxon>Salix</taxon>
    </lineage>
</organism>
<protein>
    <submittedName>
        <fullName evidence="1">Uncharacterized protein</fullName>
    </submittedName>
</protein>
<reference evidence="1" key="1">
    <citation type="submission" date="2019-03" db="EMBL/GenBank/DDBJ databases">
        <authorList>
            <person name="Mank J."/>
            <person name="Almeida P."/>
        </authorList>
    </citation>
    <scope>NUCLEOTIDE SEQUENCE</scope>
    <source>
        <strain evidence="1">78183</strain>
    </source>
</reference>
<dbReference type="AlphaFoldDB" id="A0A6N2K4P0"/>